<dbReference type="AlphaFoldDB" id="A0AAV7KYJ4"/>
<dbReference type="EMBL" id="JANPWB010000016">
    <property type="protein sequence ID" value="KAJ1083679.1"/>
    <property type="molecule type" value="Genomic_DNA"/>
</dbReference>
<comment type="caution">
    <text evidence="1">The sequence shown here is derived from an EMBL/GenBank/DDBJ whole genome shotgun (WGS) entry which is preliminary data.</text>
</comment>
<accession>A0AAV7KYJ4</accession>
<reference evidence="1" key="1">
    <citation type="journal article" date="2022" name="bioRxiv">
        <title>Sequencing and chromosome-scale assembly of the giantPleurodeles waltlgenome.</title>
        <authorList>
            <person name="Brown T."/>
            <person name="Elewa A."/>
            <person name="Iarovenko S."/>
            <person name="Subramanian E."/>
            <person name="Araus A.J."/>
            <person name="Petzold A."/>
            <person name="Susuki M."/>
            <person name="Suzuki K.-i.T."/>
            <person name="Hayashi T."/>
            <person name="Toyoda A."/>
            <person name="Oliveira C."/>
            <person name="Osipova E."/>
            <person name="Leigh N.D."/>
            <person name="Simon A."/>
            <person name="Yun M.H."/>
        </authorList>
    </citation>
    <scope>NUCLEOTIDE SEQUENCE</scope>
    <source>
        <strain evidence="1">20211129_DDA</strain>
        <tissue evidence="1">Liver</tissue>
    </source>
</reference>
<proteinExistence type="predicted"/>
<name>A0AAV7KYJ4_PLEWA</name>
<organism evidence="1 2">
    <name type="scientific">Pleurodeles waltl</name>
    <name type="common">Iberian ribbed newt</name>
    <dbReference type="NCBI Taxonomy" id="8319"/>
    <lineage>
        <taxon>Eukaryota</taxon>
        <taxon>Metazoa</taxon>
        <taxon>Chordata</taxon>
        <taxon>Craniata</taxon>
        <taxon>Vertebrata</taxon>
        <taxon>Euteleostomi</taxon>
        <taxon>Amphibia</taxon>
        <taxon>Batrachia</taxon>
        <taxon>Caudata</taxon>
        <taxon>Salamandroidea</taxon>
        <taxon>Salamandridae</taxon>
        <taxon>Pleurodelinae</taxon>
        <taxon>Pleurodeles</taxon>
    </lineage>
</organism>
<evidence type="ECO:0000313" key="1">
    <source>
        <dbReference type="EMBL" id="KAJ1083679.1"/>
    </source>
</evidence>
<keyword evidence="2" id="KW-1185">Reference proteome</keyword>
<evidence type="ECO:0000313" key="2">
    <source>
        <dbReference type="Proteomes" id="UP001066276"/>
    </source>
</evidence>
<dbReference type="Proteomes" id="UP001066276">
    <property type="component" value="Chromosome 12"/>
</dbReference>
<protein>
    <submittedName>
        <fullName evidence="1">Uncharacterized protein</fullName>
    </submittedName>
</protein>
<gene>
    <name evidence="1" type="ORF">NDU88_003834</name>
</gene>
<sequence length="241" mass="26744">MRDTIKSYIRGQEQRQWVCCEQIEAAILDLEGRTGCSDAPAVQRQLVLAWSELRQISLEEAKQCWQASTGRVYEMGDKSGKLLYWLATHGAAARVVPAIHDREGNTQVELEAISQAFAAYYQDLYAKDPLPYLKVEGSQVWDLPVPTILPTPAQDLDQPLTAEEVDTAISELSGGKTARPDGYLVEYYKQFSSILVPHLLNFHDEALKTGNFLPELDCASIVVLPKGGQAPDLGRHTGESR</sequence>